<dbReference type="PATRIC" id="fig|1423781.4.peg.1041"/>
<comment type="caution">
    <text evidence="10">The sequence shown here is derived from an EMBL/GenBank/DDBJ whole genome shotgun (WGS) entry which is preliminary data.</text>
</comment>
<evidence type="ECO:0000256" key="2">
    <source>
        <dbReference type="ARBA" id="ARBA00019841"/>
    </source>
</evidence>
<dbReference type="GO" id="GO:0006310">
    <property type="term" value="P:DNA recombination"/>
    <property type="evidence" value="ECO:0007669"/>
    <property type="project" value="InterPro"/>
</dbReference>
<dbReference type="PANTHER" id="PTHR30255">
    <property type="entry name" value="SINGLE-STRANDED-DNA-SPECIFIC EXONUCLEASE RECJ"/>
    <property type="match status" value="1"/>
</dbReference>
<dbReference type="OrthoDB" id="9809852at2"/>
<evidence type="ECO:0000259" key="9">
    <source>
        <dbReference type="Pfam" id="PF17768"/>
    </source>
</evidence>
<dbReference type="Pfam" id="PF01368">
    <property type="entry name" value="DHH"/>
    <property type="match status" value="1"/>
</dbReference>
<organism evidence="10 11">
    <name type="scientific">Apilactobacillus ozensis DSM 23829 = JCM 17196</name>
    <dbReference type="NCBI Taxonomy" id="1423781"/>
    <lineage>
        <taxon>Bacteria</taxon>
        <taxon>Bacillati</taxon>
        <taxon>Bacillota</taxon>
        <taxon>Bacilli</taxon>
        <taxon>Lactobacillales</taxon>
        <taxon>Lactobacillaceae</taxon>
        <taxon>Apilactobacillus</taxon>
    </lineage>
</organism>
<sequence length="777" mass="87118">MILPKYNWNIHSIDYNDNEKAIANQLNINPLIVSILFQRGYNTLDKIKSFLNPNIDSFHNPFNLHDMQKSVDRINTAISNDEKITIYGDYDADGITSTAILYETLQNMGAKVSFYIPNRFTDGYGPNSDAYKKIINDGTTLIITVDNGVSGKEQVDLANQMKCDVIITDHHNLPDELPNAYAIVHARYPEHQYDFGNLSGAGISFKLATALLGDFPSELLDLAAIGTVADLVSLTDENRAIVKLGLIAISQTERPGLNALIHKAGLKLDNINEESIGFGIAPRLNALGRISDASMGVALLTTFDDEYADELAKETDSKNTQRKKLVSDIYEEASQKATNLIEAGHNTLFIVGNNWHEGVLGIVASRIVEKFHKPTLVLNLDEQTKLAKGSGRSIEGFDLFNALNHSRSDMTSFGGHSMAVGLSVQEDNLSKVYANLDKNALEQDIDTISKPTLNITAAIDIKDINKSLFDNLEQLAPFGNDNEYPVFEFKHDSISNVTTMGAENNHLKFRLNSGYNNINVLAFNNGKYSQSVTNSFDVTRVAGHLVLNTWKGKTSIQIMLDDLCCDGPEIIDQRSNVLKKDYFNDAVTYVFFNKNILNQVKSYVAEDAKCIYVDDLSFDNCSDNIVIVDCPVNMATLDKVLSIADSKKIIFILYKKELISKFGMPNRQQCAKIFKFFAKHNGFDLKQNYQQLCEFLNISKRSLFLILKVFDELNFISIDRGLIYENKQPAKREISEAPAYQQMSDEILLEKKLILSSKEELSHFIRNKYDQRKDAVK</sequence>
<feature type="domain" description="Single-stranded-DNA-specific exonuclease RecJ C-terminal" evidence="8">
    <location>
        <begin position="570"/>
        <end position="765"/>
    </location>
</feature>
<keyword evidence="11" id="KW-1185">Reference proteome</keyword>
<comment type="similarity">
    <text evidence="1">Belongs to the RecJ family.</text>
</comment>
<dbReference type="InterPro" id="IPR038763">
    <property type="entry name" value="DHH_sf"/>
</dbReference>
<evidence type="ECO:0000259" key="8">
    <source>
        <dbReference type="Pfam" id="PF10141"/>
    </source>
</evidence>
<evidence type="ECO:0000256" key="5">
    <source>
        <dbReference type="ARBA" id="ARBA00022839"/>
    </source>
</evidence>
<dbReference type="EMBL" id="AYYQ01000018">
    <property type="protein sequence ID" value="KRM68684.1"/>
    <property type="molecule type" value="Genomic_DNA"/>
</dbReference>
<evidence type="ECO:0000313" key="10">
    <source>
        <dbReference type="EMBL" id="KRM68684.1"/>
    </source>
</evidence>
<dbReference type="GO" id="GO:0006281">
    <property type="term" value="P:DNA repair"/>
    <property type="evidence" value="ECO:0007669"/>
    <property type="project" value="InterPro"/>
</dbReference>
<evidence type="ECO:0000259" key="7">
    <source>
        <dbReference type="Pfam" id="PF02272"/>
    </source>
</evidence>
<reference evidence="10 11" key="1">
    <citation type="journal article" date="2015" name="Genome Announc.">
        <title>Expanding the biotechnology potential of lactobacilli through comparative genomics of 213 strains and associated genera.</title>
        <authorList>
            <person name="Sun Z."/>
            <person name="Harris H.M."/>
            <person name="McCann A."/>
            <person name="Guo C."/>
            <person name="Argimon S."/>
            <person name="Zhang W."/>
            <person name="Yang X."/>
            <person name="Jeffery I.B."/>
            <person name="Cooney J.C."/>
            <person name="Kagawa T.F."/>
            <person name="Liu W."/>
            <person name="Song Y."/>
            <person name="Salvetti E."/>
            <person name="Wrobel A."/>
            <person name="Rasinkangas P."/>
            <person name="Parkhill J."/>
            <person name="Rea M.C."/>
            <person name="O'Sullivan O."/>
            <person name="Ritari J."/>
            <person name="Douillard F.P."/>
            <person name="Paul Ross R."/>
            <person name="Yang R."/>
            <person name="Briner A.E."/>
            <person name="Felis G.E."/>
            <person name="de Vos W.M."/>
            <person name="Barrangou R."/>
            <person name="Klaenhammer T.R."/>
            <person name="Caufield P.W."/>
            <person name="Cui Y."/>
            <person name="Zhang H."/>
            <person name="O'Toole P.W."/>
        </authorList>
    </citation>
    <scope>NUCLEOTIDE SEQUENCE [LARGE SCALE GENOMIC DNA]</scope>
    <source>
        <strain evidence="10 11">DSM 23829</strain>
    </source>
</reference>
<dbReference type="InterPro" id="IPR003156">
    <property type="entry name" value="DHHA1_dom"/>
</dbReference>
<keyword evidence="5 10" id="KW-0269">Exonuclease</keyword>
<dbReference type="InterPro" id="IPR018779">
    <property type="entry name" value="RecJ_C"/>
</dbReference>
<feature type="domain" description="RecJ OB" evidence="9">
    <location>
        <begin position="457"/>
        <end position="562"/>
    </location>
</feature>
<dbReference type="PANTHER" id="PTHR30255:SF2">
    <property type="entry name" value="SINGLE-STRANDED-DNA-SPECIFIC EXONUCLEASE RECJ"/>
    <property type="match status" value="1"/>
</dbReference>
<evidence type="ECO:0000256" key="4">
    <source>
        <dbReference type="ARBA" id="ARBA00022801"/>
    </source>
</evidence>
<feature type="domain" description="DHHA1" evidence="7">
    <location>
        <begin position="351"/>
        <end position="437"/>
    </location>
</feature>
<dbReference type="Pfam" id="PF02272">
    <property type="entry name" value="DHHA1"/>
    <property type="match status" value="1"/>
</dbReference>
<keyword evidence="3" id="KW-0540">Nuclease</keyword>
<feature type="domain" description="DDH" evidence="6">
    <location>
        <begin position="83"/>
        <end position="227"/>
    </location>
</feature>
<dbReference type="STRING" id="1423781.FD06_GL001004"/>
<evidence type="ECO:0000313" key="11">
    <source>
        <dbReference type="Proteomes" id="UP000052012"/>
    </source>
</evidence>
<protein>
    <recommendedName>
        <fullName evidence="2">Single-stranded-DNA-specific exonuclease RecJ</fullName>
    </recommendedName>
</protein>
<dbReference type="Proteomes" id="UP000052012">
    <property type="component" value="Unassembled WGS sequence"/>
</dbReference>
<dbReference type="InterPro" id="IPR041122">
    <property type="entry name" value="RecJ_OB"/>
</dbReference>
<dbReference type="InterPro" id="IPR001667">
    <property type="entry name" value="DDH_dom"/>
</dbReference>
<gene>
    <name evidence="10" type="ORF">FD06_GL001004</name>
</gene>
<dbReference type="Pfam" id="PF17768">
    <property type="entry name" value="RecJ_OB"/>
    <property type="match status" value="1"/>
</dbReference>
<dbReference type="GO" id="GO:0003676">
    <property type="term" value="F:nucleic acid binding"/>
    <property type="evidence" value="ECO:0007669"/>
    <property type="project" value="InterPro"/>
</dbReference>
<name>A0A0R2B147_9LACO</name>
<proteinExistence type="inferred from homology"/>
<dbReference type="InterPro" id="IPR051673">
    <property type="entry name" value="SSDNA_exonuclease_RecJ"/>
</dbReference>
<dbReference type="NCBIfam" id="TIGR00644">
    <property type="entry name" value="recJ"/>
    <property type="match status" value="1"/>
</dbReference>
<dbReference type="SUPFAM" id="SSF64182">
    <property type="entry name" value="DHH phosphoesterases"/>
    <property type="match status" value="1"/>
</dbReference>
<dbReference type="RefSeq" id="WP_056966000.1">
    <property type="nucleotide sequence ID" value="NZ_AYYQ01000018.1"/>
</dbReference>
<evidence type="ECO:0000256" key="3">
    <source>
        <dbReference type="ARBA" id="ARBA00022722"/>
    </source>
</evidence>
<dbReference type="InterPro" id="IPR004610">
    <property type="entry name" value="RecJ"/>
</dbReference>
<dbReference type="Gene3D" id="3.10.310.30">
    <property type="match status" value="1"/>
</dbReference>
<accession>A0A0R2B147</accession>
<dbReference type="AlphaFoldDB" id="A0A0R2B147"/>
<dbReference type="GO" id="GO:0008409">
    <property type="term" value="F:5'-3' exonuclease activity"/>
    <property type="evidence" value="ECO:0007669"/>
    <property type="project" value="InterPro"/>
</dbReference>
<keyword evidence="4" id="KW-0378">Hydrolase</keyword>
<dbReference type="Pfam" id="PF10141">
    <property type="entry name" value="ssDNA-exonuc_C"/>
    <property type="match status" value="1"/>
</dbReference>
<dbReference type="Gene3D" id="3.90.1640.30">
    <property type="match status" value="1"/>
</dbReference>
<evidence type="ECO:0000256" key="1">
    <source>
        <dbReference type="ARBA" id="ARBA00005915"/>
    </source>
</evidence>
<evidence type="ECO:0000259" key="6">
    <source>
        <dbReference type="Pfam" id="PF01368"/>
    </source>
</evidence>